<dbReference type="InterPro" id="IPR000409">
    <property type="entry name" value="BEACH_dom"/>
</dbReference>
<accession>A0AAW2QKF4</accession>
<dbReference type="Gene3D" id="2.130.10.10">
    <property type="entry name" value="YVTN repeat-like/Quinoprotein amine dehydrogenase"/>
    <property type="match status" value="1"/>
</dbReference>
<evidence type="ECO:0000256" key="2">
    <source>
        <dbReference type="SAM" id="MobiDB-lite"/>
    </source>
</evidence>
<dbReference type="GO" id="GO:0005524">
    <property type="term" value="F:ATP binding"/>
    <property type="evidence" value="ECO:0007669"/>
    <property type="project" value="InterPro"/>
</dbReference>
<dbReference type="PANTHER" id="PTHR46866:SF1">
    <property type="entry name" value="GH12955P"/>
    <property type="match status" value="1"/>
</dbReference>
<dbReference type="Pfam" id="PF02138">
    <property type="entry name" value="Beach"/>
    <property type="match status" value="1"/>
</dbReference>
<name>A0AAW2QKF4_9LAMI</name>
<dbReference type="PROSITE" id="PS50082">
    <property type="entry name" value="WD_REPEATS_2"/>
    <property type="match status" value="1"/>
</dbReference>
<dbReference type="SUPFAM" id="SSF56112">
    <property type="entry name" value="Protein kinase-like (PK-like)"/>
    <property type="match status" value="1"/>
</dbReference>
<keyword evidence="1" id="KW-0853">WD repeat</keyword>
<evidence type="ECO:0000256" key="1">
    <source>
        <dbReference type="PROSITE-ProRule" id="PRU00221"/>
    </source>
</evidence>
<protein>
    <submittedName>
        <fullName evidence="5">Protein GFS12</fullName>
    </submittedName>
</protein>
<organism evidence="5">
    <name type="scientific">Sesamum calycinum</name>
    <dbReference type="NCBI Taxonomy" id="2727403"/>
    <lineage>
        <taxon>Eukaryota</taxon>
        <taxon>Viridiplantae</taxon>
        <taxon>Streptophyta</taxon>
        <taxon>Embryophyta</taxon>
        <taxon>Tracheophyta</taxon>
        <taxon>Spermatophyta</taxon>
        <taxon>Magnoliopsida</taxon>
        <taxon>eudicotyledons</taxon>
        <taxon>Gunneridae</taxon>
        <taxon>Pentapetalae</taxon>
        <taxon>asterids</taxon>
        <taxon>lamiids</taxon>
        <taxon>Lamiales</taxon>
        <taxon>Pedaliaceae</taxon>
        <taxon>Sesamum</taxon>
    </lineage>
</organism>
<sequence>MGGAPEMCFECLQRRIEADFSGRLTFIHGLSDSPLPFGSSALVELSVSGGVAPQKFVLNYVPYREEDCFSRYVDEYCAVEGGDYSAMENMKLSDTNRDQEEVSIRISSDKNSALDTASTECRHFSDGGRNLYVIVEDHILHSLSLLIEGKSAGRDSINFLSLVGLPSFNENGFPGCIRHPNIGPILGMLKSSSQISVVLPKTPYTLENILHYSPGAIKSDWHVRLLIYQLLSALSYLHGLGIAHGNVRPSNIILTGTSWCWLQISEKQLLNSKVNRSYKFCNPSGDGSCFKGCLSRALYADLNLSQSGSWQSSFYSWWKGELSNFEYLLILNRLAGRRWGDHAFYTVMPWVIDFSVKPDENSNAGWRDLSKSKWRLAKGDEQLDFTYSTSEIPHHVSDECLSELAVCSYKARRLPLSVLRTAVRSVYEPNEYPSNMQRLYQWTPDECIPEFYCDPRIFCSLHSSMPDLAVPSWAGTPEEFIKLHRDALESNRVSCQIHHWIDVTFGYKMSGEAAIAAKNVMLPASMSTMPRSMGRRQLFAQPHPPRQIVRKATHEKSNGRTKVNYEEGKHALLIETNLLSNLEEATLFCENSWDLAPTYNVYSSDCLKDEPCETELLKDVSEDVSSGEPGSAGNYSQTSSIDSNHLLENIEVDDDSMGYQELLLWKQTSSSKISSKRSADDMFAVGCILAELQLGKPLFGLSSLASYLETGVLPRSVQELPHHVNVVDSEGVEQTILPLILSFGKGLCIDGVDVLIRIGGLFGEKFVVKHILPLLNNIIHSCISTSHVTKPEPMQSWGSLALIDCLTALDGLVPVLTTETIVKELIELAAATDHQLVSSSLDKTLRIWDLRRNWTAEHTVFRGYTDGVSGFSVWGQNGNLSLSRVMAQDGQYRATPQHLYMADGESKNMSALSAISILPFSRLFLVGTEDGHLKICC</sequence>
<dbReference type="InterPro" id="IPR000719">
    <property type="entry name" value="Prot_kinase_dom"/>
</dbReference>
<evidence type="ECO:0000259" key="3">
    <source>
        <dbReference type="PROSITE" id="PS50011"/>
    </source>
</evidence>
<dbReference type="PANTHER" id="PTHR46866">
    <property type="entry name" value="GH12955P"/>
    <property type="match status" value="1"/>
</dbReference>
<proteinExistence type="predicted"/>
<dbReference type="InterPro" id="IPR001680">
    <property type="entry name" value="WD40_rpt"/>
</dbReference>
<dbReference type="Gene3D" id="1.10.510.10">
    <property type="entry name" value="Transferase(Phosphotransferase) domain 1"/>
    <property type="match status" value="1"/>
</dbReference>
<dbReference type="SUPFAM" id="SSF81837">
    <property type="entry name" value="BEACH domain"/>
    <property type="match status" value="1"/>
</dbReference>
<reference evidence="5" key="1">
    <citation type="submission" date="2020-06" db="EMBL/GenBank/DDBJ databases">
        <authorList>
            <person name="Li T."/>
            <person name="Hu X."/>
            <person name="Zhang T."/>
            <person name="Song X."/>
            <person name="Zhang H."/>
            <person name="Dai N."/>
            <person name="Sheng W."/>
            <person name="Hou X."/>
            <person name="Wei L."/>
        </authorList>
    </citation>
    <scope>NUCLEOTIDE SEQUENCE</scope>
    <source>
        <strain evidence="5">KEN8</strain>
        <tissue evidence="5">Leaf</tissue>
    </source>
</reference>
<dbReference type="PROSITE" id="PS50197">
    <property type="entry name" value="BEACH"/>
    <property type="match status" value="1"/>
</dbReference>
<feature type="domain" description="Protein kinase" evidence="3">
    <location>
        <begin position="73"/>
        <end position="443"/>
    </location>
</feature>
<dbReference type="SMART" id="SM01026">
    <property type="entry name" value="Beach"/>
    <property type="match status" value="1"/>
</dbReference>
<dbReference type="SUPFAM" id="SSF50978">
    <property type="entry name" value="WD40 repeat-like"/>
    <property type="match status" value="1"/>
</dbReference>
<feature type="region of interest" description="Disordered" evidence="2">
    <location>
        <begin position="620"/>
        <end position="639"/>
    </location>
</feature>
<gene>
    <name evidence="5" type="ORF">Scaly_1034300</name>
</gene>
<dbReference type="InterPro" id="IPR011009">
    <property type="entry name" value="Kinase-like_dom_sf"/>
</dbReference>
<dbReference type="EMBL" id="JACGWM010000006">
    <property type="protein sequence ID" value="KAL0368154.1"/>
    <property type="molecule type" value="Genomic_DNA"/>
</dbReference>
<dbReference type="CDD" id="cd06071">
    <property type="entry name" value="Beach"/>
    <property type="match status" value="1"/>
</dbReference>
<dbReference type="InterPro" id="IPR015943">
    <property type="entry name" value="WD40/YVTN_repeat-like_dom_sf"/>
</dbReference>
<comment type="caution">
    <text evidence="5">The sequence shown here is derived from an EMBL/GenBank/DDBJ whole genome shotgun (WGS) entry which is preliminary data.</text>
</comment>
<feature type="repeat" description="WD" evidence="1">
    <location>
        <begin position="836"/>
        <end position="851"/>
    </location>
</feature>
<evidence type="ECO:0000313" key="5">
    <source>
        <dbReference type="EMBL" id="KAL0368154.1"/>
    </source>
</evidence>
<feature type="domain" description="BEACH" evidence="4">
    <location>
        <begin position="302"/>
        <end position="573"/>
    </location>
</feature>
<dbReference type="InterPro" id="IPR036322">
    <property type="entry name" value="WD40_repeat_dom_sf"/>
</dbReference>
<dbReference type="Gene3D" id="1.10.1540.10">
    <property type="entry name" value="BEACH domain"/>
    <property type="match status" value="1"/>
</dbReference>
<dbReference type="GO" id="GO:0004672">
    <property type="term" value="F:protein kinase activity"/>
    <property type="evidence" value="ECO:0007669"/>
    <property type="project" value="InterPro"/>
</dbReference>
<reference evidence="5" key="2">
    <citation type="journal article" date="2024" name="Plant">
        <title>Genomic evolution and insights into agronomic trait innovations of Sesamum species.</title>
        <authorList>
            <person name="Miao H."/>
            <person name="Wang L."/>
            <person name="Qu L."/>
            <person name="Liu H."/>
            <person name="Sun Y."/>
            <person name="Le M."/>
            <person name="Wang Q."/>
            <person name="Wei S."/>
            <person name="Zheng Y."/>
            <person name="Lin W."/>
            <person name="Duan Y."/>
            <person name="Cao H."/>
            <person name="Xiong S."/>
            <person name="Wang X."/>
            <person name="Wei L."/>
            <person name="Li C."/>
            <person name="Ma Q."/>
            <person name="Ju M."/>
            <person name="Zhao R."/>
            <person name="Li G."/>
            <person name="Mu C."/>
            <person name="Tian Q."/>
            <person name="Mei H."/>
            <person name="Zhang T."/>
            <person name="Gao T."/>
            <person name="Zhang H."/>
        </authorList>
    </citation>
    <scope>NUCLEOTIDE SEQUENCE</scope>
    <source>
        <strain evidence="5">KEN8</strain>
    </source>
</reference>
<dbReference type="InterPro" id="IPR036372">
    <property type="entry name" value="BEACH_dom_sf"/>
</dbReference>
<evidence type="ECO:0000259" key="4">
    <source>
        <dbReference type="PROSITE" id="PS50197"/>
    </source>
</evidence>
<dbReference type="PROSITE" id="PS50011">
    <property type="entry name" value="PROTEIN_KINASE_DOM"/>
    <property type="match status" value="1"/>
</dbReference>
<dbReference type="AlphaFoldDB" id="A0AAW2QKF4"/>